<evidence type="ECO:0000313" key="1">
    <source>
        <dbReference type="EMBL" id="KAJ8408720.1"/>
    </source>
</evidence>
<reference evidence="1" key="1">
    <citation type="journal article" date="2023" name="Science">
        <title>Genome structures resolve the early diversification of teleost fishes.</title>
        <authorList>
            <person name="Parey E."/>
            <person name="Louis A."/>
            <person name="Montfort J."/>
            <person name="Bouchez O."/>
            <person name="Roques C."/>
            <person name="Iampietro C."/>
            <person name="Lluch J."/>
            <person name="Castinel A."/>
            <person name="Donnadieu C."/>
            <person name="Desvignes T."/>
            <person name="Floi Bucao C."/>
            <person name="Jouanno E."/>
            <person name="Wen M."/>
            <person name="Mejri S."/>
            <person name="Dirks R."/>
            <person name="Jansen H."/>
            <person name="Henkel C."/>
            <person name="Chen W.J."/>
            <person name="Zahm M."/>
            <person name="Cabau C."/>
            <person name="Klopp C."/>
            <person name="Thompson A.W."/>
            <person name="Robinson-Rechavi M."/>
            <person name="Braasch I."/>
            <person name="Lecointre G."/>
            <person name="Bobe J."/>
            <person name="Postlethwait J.H."/>
            <person name="Berthelot C."/>
            <person name="Roest Crollius H."/>
            <person name="Guiguen Y."/>
        </authorList>
    </citation>
    <scope>NUCLEOTIDE SEQUENCE</scope>
    <source>
        <strain evidence="1">NC1722</strain>
    </source>
</reference>
<dbReference type="AlphaFoldDB" id="A0AAD7WTS4"/>
<dbReference type="Proteomes" id="UP001221898">
    <property type="component" value="Unassembled WGS sequence"/>
</dbReference>
<proteinExistence type="predicted"/>
<comment type="caution">
    <text evidence="1">The sequence shown here is derived from an EMBL/GenBank/DDBJ whole genome shotgun (WGS) entry which is preliminary data.</text>
</comment>
<name>A0AAD7WTS4_9TELE</name>
<evidence type="ECO:0000313" key="2">
    <source>
        <dbReference type="Proteomes" id="UP001221898"/>
    </source>
</evidence>
<keyword evidence="2" id="KW-1185">Reference proteome</keyword>
<sequence>MIDRCSLIPKALCGFRPIINGRRVPDLSAKRQRVRDTQGPVRMITHTERVEPKNPEVVCKATMVQRCQIIAEALTLSAEQTYRQ</sequence>
<organism evidence="1 2">
    <name type="scientific">Aldrovandia affinis</name>
    <dbReference type="NCBI Taxonomy" id="143900"/>
    <lineage>
        <taxon>Eukaryota</taxon>
        <taxon>Metazoa</taxon>
        <taxon>Chordata</taxon>
        <taxon>Craniata</taxon>
        <taxon>Vertebrata</taxon>
        <taxon>Euteleostomi</taxon>
        <taxon>Actinopterygii</taxon>
        <taxon>Neopterygii</taxon>
        <taxon>Teleostei</taxon>
        <taxon>Notacanthiformes</taxon>
        <taxon>Halosauridae</taxon>
        <taxon>Aldrovandia</taxon>
    </lineage>
</organism>
<gene>
    <name evidence="1" type="ORF">AAFF_G00253550</name>
</gene>
<dbReference type="EMBL" id="JAINUG010000034">
    <property type="protein sequence ID" value="KAJ8408720.1"/>
    <property type="molecule type" value="Genomic_DNA"/>
</dbReference>
<protein>
    <submittedName>
        <fullName evidence="1">Uncharacterized protein</fullName>
    </submittedName>
</protein>
<accession>A0AAD7WTS4</accession>